<dbReference type="PANTHER" id="PTHR34846:SF11">
    <property type="entry name" value="4-CARBOXYMUCONOLACTONE DECARBOXYLASE FAMILY PROTEIN (AFU_ORTHOLOGUE AFUA_6G11590)"/>
    <property type="match status" value="1"/>
</dbReference>
<dbReference type="Proteomes" id="UP000061135">
    <property type="component" value="Chromosome"/>
</dbReference>
<dbReference type="KEGG" id="pdq:CL55_00015930"/>
<dbReference type="InterPro" id="IPR003779">
    <property type="entry name" value="CMD-like"/>
</dbReference>
<dbReference type="AlphaFoldDB" id="A0A0E3ZL20"/>
<reference evidence="2 3" key="1">
    <citation type="submission" date="2014-03" db="EMBL/GenBank/DDBJ databases">
        <title>Genome of Polynucleobacter strain MWH-MoK4.</title>
        <authorList>
            <person name="Hahn M.W."/>
        </authorList>
    </citation>
    <scope>NUCLEOTIDE SEQUENCE [LARGE SCALE GENOMIC DNA]</scope>
    <source>
        <strain evidence="2 3">MWH-MoK4</strain>
    </source>
</reference>
<dbReference type="EMBL" id="CP007501">
    <property type="protein sequence ID" value="AKD25926.1"/>
    <property type="molecule type" value="Genomic_DNA"/>
</dbReference>
<dbReference type="Gene3D" id="1.20.1290.10">
    <property type="entry name" value="AhpD-like"/>
    <property type="match status" value="1"/>
</dbReference>
<sequence>MSERLIPYQPMDLAEPAELVAAIRKRRGGQFINLDRMLLHSTPIAEGWNHFVGEIRNNLSLDPKLRELAMCGVAVLNGAEYEFFHHAPPFIKAGGTEEQVQALRLIGQPSFPSTLFSAVENDAAELTFQMTRNIQVDSALMKRLQATLGNTHTVELVTVVAAYNMVSRFLIALDVNPEEHPPE</sequence>
<dbReference type="STRING" id="1835254.CL55_00015930"/>
<keyword evidence="3" id="KW-1185">Reference proteome</keyword>
<dbReference type="PATRIC" id="fig|576611.7.peg.1618"/>
<accession>A0A0E3ZL20</accession>
<dbReference type="Pfam" id="PF02627">
    <property type="entry name" value="CMD"/>
    <property type="match status" value="1"/>
</dbReference>
<dbReference type="HOGENOM" id="CLU_082760_2_0_4"/>
<proteinExistence type="predicted"/>
<dbReference type="OrthoDB" id="4704294at2"/>
<protein>
    <recommendedName>
        <fullName evidence="1">Carboxymuconolactone decarboxylase-like domain-containing protein</fullName>
    </recommendedName>
</protein>
<dbReference type="PANTHER" id="PTHR34846">
    <property type="entry name" value="4-CARBOXYMUCONOLACTONE DECARBOXYLASE FAMILY PROTEIN (AFU_ORTHOLOGUE AFUA_6G11590)"/>
    <property type="match status" value="1"/>
</dbReference>
<dbReference type="InterPro" id="IPR029032">
    <property type="entry name" value="AhpD-like"/>
</dbReference>
<evidence type="ECO:0000313" key="3">
    <source>
        <dbReference type="Proteomes" id="UP000061135"/>
    </source>
</evidence>
<dbReference type="SUPFAM" id="SSF69118">
    <property type="entry name" value="AhpD-like"/>
    <property type="match status" value="1"/>
</dbReference>
<feature type="domain" description="Carboxymuconolactone decarboxylase-like" evidence="1">
    <location>
        <begin position="45"/>
        <end position="107"/>
    </location>
</feature>
<evidence type="ECO:0000259" key="1">
    <source>
        <dbReference type="Pfam" id="PF02627"/>
    </source>
</evidence>
<dbReference type="RefSeq" id="WP_046330623.1">
    <property type="nucleotide sequence ID" value="NZ_CP007501.1"/>
</dbReference>
<evidence type="ECO:0000313" key="2">
    <source>
        <dbReference type="EMBL" id="AKD25926.1"/>
    </source>
</evidence>
<dbReference type="GO" id="GO:0051920">
    <property type="term" value="F:peroxiredoxin activity"/>
    <property type="evidence" value="ECO:0007669"/>
    <property type="project" value="InterPro"/>
</dbReference>
<name>A0A0E3ZL20_9BURK</name>
<gene>
    <name evidence="2" type="ORF">CL55_00015930</name>
</gene>
<organism evidence="2 3">
    <name type="scientific">Polynucleobacter duraquae</name>
    <dbReference type="NCBI Taxonomy" id="1835254"/>
    <lineage>
        <taxon>Bacteria</taxon>
        <taxon>Pseudomonadati</taxon>
        <taxon>Pseudomonadota</taxon>
        <taxon>Betaproteobacteria</taxon>
        <taxon>Burkholderiales</taxon>
        <taxon>Burkholderiaceae</taxon>
        <taxon>Polynucleobacter</taxon>
    </lineage>
</organism>